<dbReference type="STRING" id="432608.A6V39_03770"/>
<accession>A0A1A9QDH8</accession>
<dbReference type="Proteomes" id="UP000077623">
    <property type="component" value="Unassembled WGS sequence"/>
</dbReference>
<comment type="caution">
    <text evidence="1">The sequence shown here is derived from an EMBL/GenBank/DDBJ whole genome shotgun (WGS) entry which is preliminary data.</text>
</comment>
<name>A0A1A9QDH8_9MOLU</name>
<reference evidence="2" key="1">
    <citation type="submission" date="2016-04" db="EMBL/GenBank/DDBJ databases">
        <authorList>
            <person name="Quiroz-Castaneda R.E."/>
            <person name="Martinez-Ocampo F."/>
        </authorList>
    </citation>
    <scope>NUCLEOTIDE SEQUENCE [LARGE SCALE GENOMIC DNA]</scope>
    <source>
        <strain evidence="2">INIFAP01</strain>
    </source>
</reference>
<sequence>MIRVLNMNLFTPTKLTIVTVTGAGIIGGSVGLAKHMQTTLPPAISIKAQIEGENKKLLTGDRPELWGIKLSTYEKEIRAKHPTITIANAGELKIWCETKTSIDFKDSDQAEYKVAKEICTVPTNREKFLSIPKTLTKGDGWTQKLTSYKQEGTGVNAIPKIDKNTVNDAQVIKQWCEKEIEKEFKTENNDYNLALKWCTETK</sequence>
<evidence type="ECO:0000313" key="1">
    <source>
        <dbReference type="EMBL" id="OAL10005.1"/>
    </source>
</evidence>
<proteinExistence type="predicted"/>
<gene>
    <name evidence="1" type="ORF">A6V39_03770</name>
</gene>
<protein>
    <submittedName>
        <fullName evidence="1">Uncharacterized protein</fullName>
    </submittedName>
</protein>
<evidence type="ECO:0000313" key="2">
    <source>
        <dbReference type="Proteomes" id="UP000077623"/>
    </source>
</evidence>
<organism evidence="1 2">
    <name type="scientific">Candidatus Mycoplasma haematobovis</name>
    <dbReference type="NCBI Taxonomy" id="432608"/>
    <lineage>
        <taxon>Bacteria</taxon>
        <taxon>Bacillati</taxon>
        <taxon>Mycoplasmatota</taxon>
        <taxon>Mollicutes</taxon>
        <taxon>Mycoplasmataceae</taxon>
        <taxon>Mycoplasma</taxon>
    </lineage>
</organism>
<keyword evidence="2" id="KW-1185">Reference proteome</keyword>
<dbReference type="EMBL" id="LWUJ01000012">
    <property type="protein sequence ID" value="OAL10005.1"/>
    <property type="molecule type" value="Genomic_DNA"/>
</dbReference>
<dbReference type="AlphaFoldDB" id="A0A1A9QDH8"/>